<keyword evidence="2" id="KW-1185">Reference proteome</keyword>
<protein>
    <submittedName>
        <fullName evidence="1">Uncharacterized protein</fullName>
    </submittedName>
</protein>
<name>A0ABP0XWP5_9ROSI</name>
<evidence type="ECO:0000313" key="1">
    <source>
        <dbReference type="EMBL" id="CAK9310957.1"/>
    </source>
</evidence>
<proteinExistence type="predicted"/>
<accession>A0ABP0XWP5</accession>
<evidence type="ECO:0000313" key="2">
    <source>
        <dbReference type="Proteomes" id="UP001642487"/>
    </source>
</evidence>
<dbReference type="Proteomes" id="UP001642487">
    <property type="component" value="Chromosome 10"/>
</dbReference>
<dbReference type="EMBL" id="OZ021744">
    <property type="protein sequence ID" value="CAK9310957.1"/>
    <property type="molecule type" value="Genomic_DNA"/>
</dbReference>
<gene>
    <name evidence="1" type="ORF">CITCOLO1_LOCUS2602</name>
</gene>
<organism evidence="1 2">
    <name type="scientific">Citrullus colocynthis</name>
    <name type="common">colocynth</name>
    <dbReference type="NCBI Taxonomy" id="252529"/>
    <lineage>
        <taxon>Eukaryota</taxon>
        <taxon>Viridiplantae</taxon>
        <taxon>Streptophyta</taxon>
        <taxon>Embryophyta</taxon>
        <taxon>Tracheophyta</taxon>
        <taxon>Spermatophyta</taxon>
        <taxon>Magnoliopsida</taxon>
        <taxon>eudicotyledons</taxon>
        <taxon>Gunneridae</taxon>
        <taxon>Pentapetalae</taxon>
        <taxon>rosids</taxon>
        <taxon>fabids</taxon>
        <taxon>Cucurbitales</taxon>
        <taxon>Cucurbitaceae</taxon>
        <taxon>Benincaseae</taxon>
        <taxon>Citrullus</taxon>
    </lineage>
</organism>
<reference evidence="1 2" key="1">
    <citation type="submission" date="2024-03" db="EMBL/GenBank/DDBJ databases">
        <authorList>
            <person name="Gkanogiannis A."/>
            <person name="Becerra Lopez-Lavalle L."/>
        </authorList>
    </citation>
    <scope>NUCLEOTIDE SEQUENCE [LARGE SCALE GENOMIC DNA]</scope>
</reference>
<sequence length="112" mass="12535">MKANLINTDIMASSDGSTLTFGRLPDSSYGSCLIKLQWKKLYKEPSQQPHGLSESGHLISFVEQSKSLLREAEMTIVGETWDDANWGTQIIVIGRVSGPIYLLFFKKPNPFE</sequence>